<name>A0A0K6GUU4_9NEIS</name>
<dbReference type="STRING" id="375574.GCA_001418035_00972"/>
<proteinExistence type="predicted"/>
<dbReference type="GO" id="GO:0003677">
    <property type="term" value="F:DNA binding"/>
    <property type="evidence" value="ECO:0007669"/>
    <property type="project" value="UniProtKB-KW"/>
</dbReference>
<feature type="domain" description="AraC effector-binding" evidence="1">
    <location>
        <begin position="1"/>
        <end position="165"/>
    </location>
</feature>
<keyword evidence="3" id="KW-1185">Reference proteome</keyword>
<dbReference type="Gene3D" id="3.20.80.10">
    <property type="entry name" value="Regulatory factor, effector binding domain"/>
    <property type="match status" value="1"/>
</dbReference>
<protein>
    <submittedName>
        <fullName evidence="2">Predicted transcriptional regulator YdeE, contains AraC-type DNA-binding domain</fullName>
    </submittedName>
</protein>
<dbReference type="SUPFAM" id="SSF55136">
    <property type="entry name" value="Probable bacterial effector-binding domain"/>
    <property type="match status" value="1"/>
</dbReference>
<dbReference type="AlphaFoldDB" id="A0A0K6GUU4"/>
<dbReference type="OrthoDB" id="5337216at2"/>
<dbReference type="EMBL" id="CYHA01000002">
    <property type="protein sequence ID" value="CUA82314.1"/>
    <property type="molecule type" value="Genomic_DNA"/>
</dbReference>
<gene>
    <name evidence="2" type="ORF">Ga0061063_1179</name>
</gene>
<reference evidence="3" key="1">
    <citation type="submission" date="2015-08" db="EMBL/GenBank/DDBJ databases">
        <authorList>
            <person name="Varghese N."/>
        </authorList>
    </citation>
    <scope>NUCLEOTIDE SEQUENCE [LARGE SCALE GENOMIC DNA]</scope>
    <source>
        <strain evidence="3">DSM 17901</strain>
    </source>
</reference>
<dbReference type="InterPro" id="IPR011256">
    <property type="entry name" value="Reg_factor_effector_dom_sf"/>
</dbReference>
<dbReference type="Proteomes" id="UP000243535">
    <property type="component" value="Unassembled WGS sequence"/>
</dbReference>
<dbReference type="InterPro" id="IPR010499">
    <property type="entry name" value="AraC_E-bd"/>
</dbReference>
<evidence type="ECO:0000259" key="1">
    <source>
        <dbReference type="SMART" id="SM00871"/>
    </source>
</evidence>
<dbReference type="Pfam" id="PF14526">
    <property type="entry name" value="Cass2"/>
    <property type="match status" value="1"/>
</dbReference>
<dbReference type="InterPro" id="IPR053182">
    <property type="entry name" value="YobU-like_regulator"/>
</dbReference>
<sequence>MTPQITEHPGMTLAGFSVHTGLAGSANLRDIPAFWQHYSQHHRAALLAALGTQTAPEYGVVCRFNPYTGSFDYLVGMEWPEGHPLPEGAERYILAPATYAVFTTPPVATDADFRAGIVDTWQAIYRDWLPASAWQAAPREVFERYDGRCLPGRPDRQIDIYQPVIPR</sequence>
<dbReference type="SMART" id="SM00871">
    <property type="entry name" value="AraC_E_bind"/>
    <property type="match status" value="1"/>
</dbReference>
<evidence type="ECO:0000313" key="3">
    <source>
        <dbReference type="Proteomes" id="UP000243535"/>
    </source>
</evidence>
<dbReference type="InterPro" id="IPR029441">
    <property type="entry name" value="Cass2"/>
</dbReference>
<accession>A0A0K6GUU4</accession>
<keyword evidence="2" id="KW-0238">DNA-binding</keyword>
<dbReference type="PANTHER" id="PTHR36444">
    <property type="entry name" value="TRANSCRIPTIONAL REGULATOR PROTEIN YOBU-RELATED"/>
    <property type="match status" value="1"/>
</dbReference>
<organism evidence="2 3">
    <name type="scientific">Gulbenkiania indica</name>
    <dbReference type="NCBI Taxonomy" id="375574"/>
    <lineage>
        <taxon>Bacteria</taxon>
        <taxon>Pseudomonadati</taxon>
        <taxon>Pseudomonadota</taxon>
        <taxon>Betaproteobacteria</taxon>
        <taxon>Neisseriales</taxon>
        <taxon>Chromobacteriaceae</taxon>
        <taxon>Gulbenkiania</taxon>
    </lineage>
</organism>
<dbReference type="RefSeq" id="WP_055433580.1">
    <property type="nucleotide sequence ID" value="NZ_CYHA01000002.1"/>
</dbReference>
<evidence type="ECO:0000313" key="2">
    <source>
        <dbReference type="EMBL" id="CUA82314.1"/>
    </source>
</evidence>
<dbReference type="PANTHER" id="PTHR36444:SF2">
    <property type="entry name" value="TRANSCRIPTIONAL REGULATOR PROTEIN YOBU-RELATED"/>
    <property type="match status" value="1"/>
</dbReference>